<evidence type="ECO:0000313" key="3">
    <source>
        <dbReference type="EMBL" id="THD81403.1"/>
    </source>
</evidence>
<name>A0A4S3MK56_9RHOB</name>
<keyword evidence="1" id="KW-0175">Coiled coil</keyword>
<evidence type="ECO:0000259" key="2">
    <source>
        <dbReference type="Pfam" id="PF13476"/>
    </source>
</evidence>
<dbReference type="Pfam" id="PF13476">
    <property type="entry name" value="AAA_23"/>
    <property type="match status" value="1"/>
</dbReference>
<gene>
    <name evidence="3" type="primary">dndD</name>
    <name evidence="3" type="ORF">E7811_15895</name>
</gene>
<protein>
    <submittedName>
        <fullName evidence="3">DNA sulfur modification protein DndD</fullName>
    </submittedName>
</protein>
<dbReference type="InterPro" id="IPR027417">
    <property type="entry name" value="P-loop_NTPase"/>
</dbReference>
<dbReference type="AlphaFoldDB" id="A0A4S3MK56"/>
<dbReference type="GO" id="GO:0006302">
    <property type="term" value="P:double-strand break repair"/>
    <property type="evidence" value="ECO:0007669"/>
    <property type="project" value="InterPro"/>
</dbReference>
<feature type="coiled-coil region" evidence="1">
    <location>
        <begin position="265"/>
        <end position="292"/>
    </location>
</feature>
<evidence type="ECO:0000256" key="1">
    <source>
        <dbReference type="SAM" id="Coils"/>
    </source>
</evidence>
<comment type="caution">
    <text evidence="3">The sequence shown here is derived from an EMBL/GenBank/DDBJ whole genome shotgun (WGS) entry which is preliminary data.</text>
</comment>
<keyword evidence="4" id="KW-1185">Reference proteome</keyword>
<sequence>MILDEIILHNFGVYRGRHSFVLTPDSASKPIILIGAQNGAGKTTFLEALQLAFFGKMARGQFRGTGTYDDYLRDAINKTAPLSDGAEVKVTFRRAMEGREQVFQIRRSWSASNNRVREVFEVVVDGQLDRVLTSEWSDYIEELLPPRIAPLFFFDGEKIEHFADLDRSSEIIGTGINALLGLDIVERLKVDLEVLEARKLANNGGTDLREELSLAEAELKEAEQQARLANERTASARVNAERSSLVLQRARSALEAEGGNLFATREALTAERARLDEALEHARKELRSWAADGAPLLLVPGLLQAVCDQAGQEVEIEATRALLSHLAARDHRALSRFRDFGAAEALVHEVEAFFSEDRKKLELTASKETHLNLSFSAREAVATLSGGGRDSLLHARKALLERLEDLEAKRDELERKLASVPAAESVAPLLRDVLEAEVSHQQAEAELQRCVQASEAADREIAAARSRYKSKLEKMVSLQLQREDADRLLQHSAGVRRTLSRFATEVIHHHIQRIEQFMLDGLQALFRKHDLVASVTIDPKTFAIELHGSDDHIVSPDQLSAGERQLFAVALLWALARASGQAAPTVIDTPLGRLDSQHRTRLAERYFPCAGEQVILLSTDEEIDERIFQKLEPFITRSFTVTYNSEQKSSQVVPGYAFAGEAGMEAA</sequence>
<dbReference type="InterPro" id="IPR017599">
    <property type="entry name" value="DNA_S_DndD"/>
</dbReference>
<dbReference type="SUPFAM" id="SSF52540">
    <property type="entry name" value="P-loop containing nucleoside triphosphate hydrolases"/>
    <property type="match status" value="1"/>
</dbReference>
<organism evidence="3 4">
    <name type="scientific">Aliigemmobacter aestuarii</name>
    <dbReference type="NCBI Taxonomy" id="1445661"/>
    <lineage>
        <taxon>Bacteria</taxon>
        <taxon>Pseudomonadati</taxon>
        <taxon>Pseudomonadota</taxon>
        <taxon>Alphaproteobacteria</taxon>
        <taxon>Rhodobacterales</taxon>
        <taxon>Paracoccaceae</taxon>
        <taxon>Aliigemmobacter</taxon>
    </lineage>
</organism>
<feature type="coiled-coil region" evidence="1">
    <location>
        <begin position="389"/>
        <end position="460"/>
    </location>
</feature>
<evidence type="ECO:0000313" key="4">
    <source>
        <dbReference type="Proteomes" id="UP000309450"/>
    </source>
</evidence>
<dbReference type="Gene3D" id="3.40.50.300">
    <property type="entry name" value="P-loop containing nucleotide triphosphate hydrolases"/>
    <property type="match status" value="2"/>
</dbReference>
<dbReference type="InterPro" id="IPR038729">
    <property type="entry name" value="Rad50/SbcC_AAA"/>
</dbReference>
<dbReference type="Proteomes" id="UP000309450">
    <property type="component" value="Unassembled WGS sequence"/>
</dbReference>
<dbReference type="EMBL" id="SSND01000005">
    <property type="protein sequence ID" value="THD81403.1"/>
    <property type="molecule type" value="Genomic_DNA"/>
</dbReference>
<reference evidence="3 4" key="1">
    <citation type="submission" date="2019-04" db="EMBL/GenBank/DDBJ databases">
        <title>Draft genome sequence of Gemmobacter aestuarii sp. nov.</title>
        <authorList>
            <person name="Hameed A."/>
            <person name="Lin S.-Y."/>
            <person name="Shahina M."/>
            <person name="Lai W.-A."/>
            <person name="Young C.-C."/>
        </authorList>
    </citation>
    <scope>NUCLEOTIDE SEQUENCE [LARGE SCALE GENOMIC DNA]</scope>
    <source>
        <strain evidence="3 4">CC-PW-75</strain>
    </source>
</reference>
<feature type="coiled-coil region" evidence="1">
    <location>
        <begin position="205"/>
        <end position="239"/>
    </location>
</feature>
<dbReference type="GO" id="GO:0016887">
    <property type="term" value="F:ATP hydrolysis activity"/>
    <property type="evidence" value="ECO:0007669"/>
    <property type="project" value="InterPro"/>
</dbReference>
<dbReference type="OrthoDB" id="9795626at2"/>
<proteinExistence type="predicted"/>
<accession>A0A4S3MK56</accession>
<dbReference type="PANTHER" id="PTHR32114:SF2">
    <property type="entry name" value="ABC TRANSPORTER ABCH.3"/>
    <property type="match status" value="1"/>
</dbReference>
<dbReference type="PANTHER" id="PTHR32114">
    <property type="entry name" value="ABC TRANSPORTER ABCH.3"/>
    <property type="match status" value="1"/>
</dbReference>
<dbReference type="RefSeq" id="WP_136395661.1">
    <property type="nucleotide sequence ID" value="NZ_SSND01000005.1"/>
</dbReference>
<dbReference type="NCBIfam" id="TIGR03185">
    <property type="entry name" value="DNA_S_dndD"/>
    <property type="match status" value="1"/>
</dbReference>
<feature type="domain" description="Rad50/SbcC-type AAA" evidence="2">
    <location>
        <begin position="6"/>
        <end position="228"/>
    </location>
</feature>